<dbReference type="InterPro" id="IPR036901">
    <property type="entry name" value="Asp/Orn_carbamoylTrfase_sf"/>
</dbReference>
<comment type="catalytic activity">
    <reaction evidence="6 7">
        <text>carbamoyl phosphate + L-ornithine = L-citrulline + phosphate + H(+)</text>
        <dbReference type="Rhea" id="RHEA:19513"/>
        <dbReference type="ChEBI" id="CHEBI:15378"/>
        <dbReference type="ChEBI" id="CHEBI:43474"/>
        <dbReference type="ChEBI" id="CHEBI:46911"/>
        <dbReference type="ChEBI" id="CHEBI:57743"/>
        <dbReference type="ChEBI" id="CHEBI:58228"/>
        <dbReference type="EC" id="2.1.3.3"/>
    </reaction>
</comment>
<protein>
    <recommendedName>
        <fullName evidence="4 7">Ornithine carbamoyltransferase</fullName>
        <shortName evidence="7">OTCase</shortName>
        <ecNumber evidence="3 7">2.1.3.3</ecNumber>
    </recommendedName>
</protein>
<accession>A0A8H9M8P4</accession>
<dbReference type="PRINTS" id="PR00100">
    <property type="entry name" value="AOTCASE"/>
</dbReference>
<comment type="pathway">
    <text evidence="1">Amino-acid biosynthesis; L-arginine biosynthesis; L-arginine from L-ornithine and carbamoyl phosphate: step 1/3.</text>
</comment>
<dbReference type="NCBIfam" id="TIGR00658">
    <property type="entry name" value="orni_carb_tr"/>
    <property type="match status" value="1"/>
</dbReference>
<feature type="binding site" evidence="7">
    <location>
        <position position="292"/>
    </location>
    <ligand>
        <name>carbamoyl phosphate</name>
        <dbReference type="ChEBI" id="CHEBI:58228"/>
    </ligand>
</feature>
<dbReference type="GO" id="GO:0005737">
    <property type="term" value="C:cytoplasm"/>
    <property type="evidence" value="ECO:0007669"/>
    <property type="project" value="UniProtKB-SubCell"/>
</dbReference>
<keyword evidence="5 7" id="KW-0808">Transferase</keyword>
<feature type="binding site" evidence="7">
    <location>
        <begin position="128"/>
        <end position="131"/>
    </location>
    <ligand>
        <name>carbamoyl phosphate</name>
        <dbReference type="ChEBI" id="CHEBI:58228"/>
    </ligand>
</feature>
<dbReference type="Pfam" id="PF02729">
    <property type="entry name" value="OTCace_N"/>
    <property type="match status" value="1"/>
</dbReference>
<dbReference type="Pfam" id="PF00185">
    <property type="entry name" value="OTCace"/>
    <property type="match status" value="1"/>
</dbReference>
<dbReference type="InterPro" id="IPR006131">
    <property type="entry name" value="Asp_carbamoyltransf_Asp/Orn-bd"/>
</dbReference>
<keyword evidence="11" id="KW-1185">Reference proteome</keyword>
<feature type="binding site" evidence="7">
    <location>
        <begin position="228"/>
        <end position="229"/>
    </location>
    <ligand>
        <name>L-ornithine</name>
        <dbReference type="ChEBI" id="CHEBI:46911"/>
    </ligand>
</feature>
<dbReference type="InterPro" id="IPR024904">
    <property type="entry name" value="OTCase_ArgI"/>
</dbReference>
<dbReference type="FunFam" id="3.40.50.1370:FF:000008">
    <property type="entry name" value="Ornithine carbamoyltransferase"/>
    <property type="match status" value="1"/>
</dbReference>
<comment type="similarity">
    <text evidence="2 7">Belongs to the aspartate/ornithine carbamoyltransferase superfamily. OTCase family.</text>
</comment>
<dbReference type="GO" id="GO:0042450">
    <property type="term" value="P:L-arginine biosynthetic process via ornithine"/>
    <property type="evidence" value="ECO:0007669"/>
    <property type="project" value="UniProtKB-UniRule"/>
</dbReference>
<reference evidence="10" key="2">
    <citation type="submission" date="2020-09" db="EMBL/GenBank/DDBJ databases">
        <authorList>
            <person name="Sun Q."/>
            <person name="Zhou Y."/>
        </authorList>
    </citation>
    <scope>NUCLEOTIDE SEQUENCE</scope>
    <source>
        <strain evidence="10">CGMCC 4.7679</strain>
    </source>
</reference>
<feature type="binding site" evidence="7">
    <location>
        <position position="77"/>
    </location>
    <ligand>
        <name>carbamoyl phosphate</name>
        <dbReference type="ChEBI" id="CHEBI:58228"/>
    </ligand>
</feature>
<dbReference type="NCBIfam" id="NF001986">
    <property type="entry name" value="PRK00779.1"/>
    <property type="match status" value="1"/>
</dbReference>
<dbReference type="HAMAP" id="MF_01109">
    <property type="entry name" value="OTCase"/>
    <property type="match status" value="1"/>
</dbReference>
<dbReference type="Gene3D" id="3.40.50.1370">
    <property type="entry name" value="Aspartate/ornithine carbamoyltransferase"/>
    <property type="match status" value="2"/>
</dbReference>
<feature type="domain" description="Aspartate/ornithine carbamoyltransferase carbamoyl-P binding" evidence="9">
    <location>
        <begin position="3"/>
        <end position="141"/>
    </location>
</feature>
<sequence length="308" mass="33455">MPRHFLRDDDLTPEEQLAVLDLADELKKDPLGNRALGGPKSVAVLFEKNSTRTRMSFEVGISQLGGHPIIVDGRSMQLGREETIEDTARVLSRYVDAVVWRTFAQQRLNAMASAASVPVVNALTDEFHPCQVLADLQTIRERKGKLAGLTLTYLGDGANNMAHSLMLGGATAGLHVRVVSPEGFQPLAEVTQAAKERAAQTGGGVAVYTDPKEAVEGADVLVTDTWTSMGQENDGLDRVTPFRKLQVNSELLAQAAPGAIVLHCLPAHRGWEITDEVLDGPASAVWDEAENRLHAQKALLVWLLSERR</sequence>
<dbReference type="GO" id="GO:0004585">
    <property type="term" value="F:ornithine carbamoyltransferase activity"/>
    <property type="evidence" value="ECO:0007669"/>
    <property type="project" value="UniProtKB-UniRule"/>
</dbReference>
<evidence type="ECO:0000256" key="5">
    <source>
        <dbReference type="ARBA" id="ARBA00022679"/>
    </source>
</evidence>
<dbReference type="PROSITE" id="PS00097">
    <property type="entry name" value="CARBAMOYLTRANSFERASE"/>
    <property type="match status" value="1"/>
</dbReference>
<gene>
    <name evidence="10" type="primary">argF</name>
    <name evidence="10" type="ORF">GCM10017566_68750</name>
</gene>
<organism evidence="10 11">
    <name type="scientific">Amycolatopsis bartoniae</name>
    <dbReference type="NCBI Taxonomy" id="941986"/>
    <lineage>
        <taxon>Bacteria</taxon>
        <taxon>Bacillati</taxon>
        <taxon>Actinomycetota</taxon>
        <taxon>Actinomycetes</taxon>
        <taxon>Pseudonocardiales</taxon>
        <taxon>Pseudonocardiaceae</taxon>
        <taxon>Amycolatopsis</taxon>
    </lineage>
</organism>
<dbReference type="InterPro" id="IPR002292">
    <property type="entry name" value="Orn/put_carbamltrans"/>
</dbReference>
<dbReference type="EC" id="2.1.3.3" evidence="3 7"/>
<dbReference type="InterPro" id="IPR006130">
    <property type="entry name" value="Asp/Orn_carbamoylTrfase"/>
</dbReference>
<dbReference type="GO" id="GO:0016597">
    <property type="term" value="F:amino acid binding"/>
    <property type="evidence" value="ECO:0007669"/>
    <property type="project" value="InterPro"/>
</dbReference>
<name>A0A8H9M8P4_9PSEU</name>
<evidence type="ECO:0000256" key="7">
    <source>
        <dbReference type="HAMAP-Rule" id="MF_01109"/>
    </source>
</evidence>
<evidence type="ECO:0000259" key="8">
    <source>
        <dbReference type="Pfam" id="PF00185"/>
    </source>
</evidence>
<evidence type="ECO:0000313" key="11">
    <source>
        <dbReference type="Proteomes" id="UP000658656"/>
    </source>
</evidence>
<evidence type="ECO:0000256" key="1">
    <source>
        <dbReference type="ARBA" id="ARBA00004975"/>
    </source>
</evidence>
<dbReference type="OrthoDB" id="9802587at2"/>
<feature type="binding site" evidence="7">
    <location>
        <position position="160"/>
    </location>
    <ligand>
        <name>L-ornithine</name>
        <dbReference type="ChEBI" id="CHEBI:46911"/>
    </ligand>
</feature>
<evidence type="ECO:0000313" key="10">
    <source>
        <dbReference type="EMBL" id="GHF85012.1"/>
    </source>
</evidence>
<dbReference type="PANTHER" id="PTHR45753">
    <property type="entry name" value="ORNITHINE CARBAMOYLTRANSFERASE, MITOCHONDRIAL"/>
    <property type="match status" value="1"/>
</dbReference>
<evidence type="ECO:0000259" key="9">
    <source>
        <dbReference type="Pfam" id="PF02729"/>
    </source>
</evidence>
<feature type="domain" description="Aspartate/ornithine carbamoyltransferase Asp/Orn-binding" evidence="8">
    <location>
        <begin position="148"/>
        <end position="303"/>
    </location>
</feature>
<comment type="caution">
    <text evidence="10">The sequence shown here is derived from an EMBL/GenBank/DDBJ whole genome shotgun (WGS) entry which is preliminary data.</text>
</comment>
<dbReference type="PRINTS" id="PR00102">
    <property type="entry name" value="OTCASE"/>
</dbReference>
<dbReference type="Proteomes" id="UP000658656">
    <property type="component" value="Unassembled WGS sequence"/>
</dbReference>
<keyword evidence="7" id="KW-0963">Cytoplasm</keyword>
<dbReference type="AlphaFoldDB" id="A0A8H9M8P4"/>
<dbReference type="InterPro" id="IPR006132">
    <property type="entry name" value="Asp/Orn_carbamoyltranf_P-bd"/>
</dbReference>
<dbReference type="EMBL" id="BNAV01000018">
    <property type="protein sequence ID" value="GHF85012.1"/>
    <property type="molecule type" value="Genomic_DNA"/>
</dbReference>
<dbReference type="RefSeq" id="WP_145938982.1">
    <property type="nucleotide sequence ID" value="NZ_BNAV01000018.1"/>
</dbReference>
<comment type="subcellular location">
    <subcellularLocation>
        <location evidence="7">Cytoplasm</location>
    </subcellularLocation>
</comment>
<evidence type="ECO:0000256" key="2">
    <source>
        <dbReference type="ARBA" id="ARBA00007805"/>
    </source>
</evidence>
<evidence type="ECO:0000256" key="6">
    <source>
        <dbReference type="ARBA" id="ARBA00048772"/>
    </source>
</evidence>
<reference evidence="10" key="1">
    <citation type="journal article" date="2014" name="Int. J. Syst. Evol. Microbiol.">
        <title>Complete genome sequence of Corynebacterium casei LMG S-19264T (=DSM 44701T), isolated from a smear-ripened cheese.</title>
        <authorList>
            <consortium name="US DOE Joint Genome Institute (JGI-PGF)"/>
            <person name="Walter F."/>
            <person name="Albersmeier A."/>
            <person name="Kalinowski J."/>
            <person name="Ruckert C."/>
        </authorList>
    </citation>
    <scope>NUCLEOTIDE SEQUENCE</scope>
    <source>
        <strain evidence="10">CGMCC 4.7679</strain>
    </source>
</reference>
<dbReference type="SUPFAM" id="SSF53671">
    <property type="entry name" value="Aspartate/ornithine carbamoyltransferase"/>
    <property type="match status" value="1"/>
</dbReference>
<evidence type="ECO:0000256" key="4">
    <source>
        <dbReference type="ARBA" id="ARBA00016634"/>
    </source>
</evidence>
<feature type="binding site" evidence="7">
    <location>
        <position position="224"/>
    </location>
    <ligand>
        <name>L-ornithine</name>
        <dbReference type="ChEBI" id="CHEBI:46911"/>
    </ligand>
</feature>
<dbReference type="PANTHER" id="PTHR45753:SF3">
    <property type="entry name" value="ORNITHINE TRANSCARBAMYLASE, MITOCHONDRIAL"/>
    <property type="match status" value="1"/>
</dbReference>
<feature type="binding site" evidence="7">
    <location>
        <position position="101"/>
    </location>
    <ligand>
        <name>carbamoyl phosphate</name>
        <dbReference type="ChEBI" id="CHEBI:58228"/>
    </ligand>
</feature>
<feature type="binding site" evidence="7">
    <location>
        <begin position="50"/>
        <end position="53"/>
    </location>
    <ligand>
        <name>carbamoyl phosphate</name>
        <dbReference type="ChEBI" id="CHEBI:58228"/>
    </ligand>
</feature>
<dbReference type="GO" id="GO:0019240">
    <property type="term" value="P:citrulline biosynthetic process"/>
    <property type="evidence" value="ECO:0007669"/>
    <property type="project" value="TreeGrafter"/>
</dbReference>
<feature type="binding site" evidence="7">
    <location>
        <begin position="264"/>
        <end position="265"/>
    </location>
    <ligand>
        <name>carbamoyl phosphate</name>
        <dbReference type="ChEBI" id="CHEBI:58228"/>
    </ligand>
</feature>
<evidence type="ECO:0000256" key="3">
    <source>
        <dbReference type="ARBA" id="ARBA00013007"/>
    </source>
</evidence>
<proteinExistence type="inferred from homology"/>